<gene>
    <name evidence="1" type="ORF">B5M42_23805</name>
</gene>
<protein>
    <submittedName>
        <fullName evidence="1">Uncharacterized protein</fullName>
    </submittedName>
</protein>
<reference evidence="1 2" key="1">
    <citation type="submission" date="2017-03" db="EMBL/GenBank/DDBJ databases">
        <title>Isolation of Levoglucosan Utilizing Bacteria.</title>
        <authorList>
            <person name="Arya A.S."/>
        </authorList>
    </citation>
    <scope>NUCLEOTIDE SEQUENCE [LARGE SCALE GENOMIC DNA]</scope>
    <source>
        <strain evidence="1 2">MEC069</strain>
    </source>
</reference>
<dbReference type="EMBL" id="MYFO01000058">
    <property type="protein sequence ID" value="TFE83083.1"/>
    <property type="molecule type" value="Genomic_DNA"/>
</dbReference>
<dbReference type="AlphaFoldDB" id="A0A4Y8PRA7"/>
<evidence type="ECO:0000313" key="2">
    <source>
        <dbReference type="Proteomes" id="UP000298246"/>
    </source>
</evidence>
<sequence length="105" mass="11559">MQVKPNTTYVMKIYGALGKSLPIQFSYNDPYTLSVGTDQYGESPTGPAPNAIDSFEVNDTEDTAVPIDGGRTIRSYIFTQGDVDCYRLKEAADVTSEPHQRMLTS</sequence>
<keyword evidence="2" id="KW-1185">Reference proteome</keyword>
<comment type="caution">
    <text evidence="1">The sequence shown here is derived from an EMBL/GenBank/DDBJ whole genome shotgun (WGS) entry which is preliminary data.</text>
</comment>
<name>A0A4Y8PRA7_9BACL</name>
<proteinExistence type="predicted"/>
<organism evidence="1 2">
    <name type="scientific">Paenibacillus athensensis</name>
    <dbReference type="NCBI Taxonomy" id="1967502"/>
    <lineage>
        <taxon>Bacteria</taxon>
        <taxon>Bacillati</taxon>
        <taxon>Bacillota</taxon>
        <taxon>Bacilli</taxon>
        <taxon>Bacillales</taxon>
        <taxon>Paenibacillaceae</taxon>
        <taxon>Paenibacillus</taxon>
    </lineage>
</organism>
<evidence type="ECO:0000313" key="1">
    <source>
        <dbReference type="EMBL" id="TFE83083.1"/>
    </source>
</evidence>
<accession>A0A4Y8PRA7</accession>
<dbReference type="Proteomes" id="UP000298246">
    <property type="component" value="Unassembled WGS sequence"/>
</dbReference>
<dbReference type="RefSeq" id="WP_134757471.1">
    <property type="nucleotide sequence ID" value="NZ_MYFO02000014.1"/>
</dbReference>